<keyword evidence="3" id="KW-1185">Reference proteome</keyword>
<dbReference type="Proteomes" id="UP000265618">
    <property type="component" value="Unassembled WGS sequence"/>
</dbReference>
<name>A0A391NK34_9EUKA</name>
<keyword evidence="1" id="KW-0472">Membrane</keyword>
<evidence type="ECO:0000313" key="2">
    <source>
        <dbReference type="EMBL" id="GCA62427.1"/>
    </source>
</evidence>
<keyword evidence="1" id="KW-0812">Transmembrane</keyword>
<reference evidence="2 3" key="1">
    <citation type="journal article" date="2018" name="PLoS ONE">
        <title>The draft genome of Kipferlia bialata reveals reductive genome evolution in fornicate parasites.</title>
        <authorList>
            <person name="Tanifuji G."/>
            <person name="Takabayashi S."/>
            <person name="Kume K."/>
            <person name="Takagi M."/>
            <person name="Nakayama T."/>
            <person name="Kamikawa R."/>
            <person name="Inagaki Y."/>
            <person name="Hashimoto T."/>
        </authorList>
    </citation>
    <scope>NUCLEOTIDE SEQUENCE [LARGE SCALE GENOMIC DNA]</scope>
    <source>
        <strain evidence="2">NY0173</strain>
    </source>
</reference>
<dbReference type="AlphaFoldDB" id="A0A391NK34"/>
<proteinExistence type="predicted"/>
<dbReference type="EMBL" id="BDIP01000670">
    <property type="protein sequence ID" value="GCA62427.1"/>
    <property type="molecule type" value="Genomic_DNA"/>
</dbReference>
<protein>
    <submittedName>
        <fullName evidence="2">Uncharacterized protein</fullName>
    </submittedName>
</protein>
<evidence type="ECO:0000313" key="3">
    <source>
        <dbReference type="Proteomes" id="UP000265618"/>
    </source>
</evidence>
<comment type="caution">
    <text evidence="2">The sequence shown here is derived from an EMBL/GenBank/DDBJ whole genome shotgun (WGS) entry which is preliminary data.</text>
</comment>
<accession>A0A391NK34</accession>
<feature type="transmembrane region" description="Helical" evidence="1">
    <location>
        <begin position="12"/>
        <end position="30"/>
    </location>
</feature>
<organism evidence="2 3">
    <name type="scientific">Kipferlia bialata</name>
    <dbReference type="NCBI Taxonomy" id="797122"/>
    <lineage>
        <taxon>Eukaryota</taxon>
        <taxon>Metamonada</taxon>
        <taxon>Carpediemonas-like organisms</taxon>
        <taxon>Kipferlia</taxon>
    </lineage>
</organism>
<keyword evidence="1" id="KW-1133">Transmembrane helix</keyword>
<gene>
    <name evidence="2" type="ORF">KIPB_003474</name>
</gene>
<sequence>MTSFLGLDLGVQLYVCTQCTMSLLALLCYLRMLGAGKKGQ</sequence>
<feature type="non-terminal residue" evidence="2">
    <location>
        <position position="1"/>
    </location>
</feature>
<evidence type="ECO:0000256" key="1">
    <source>
        <dbReference type="SAM" id="Phobius"/>
    </source>
</evidence>